<protein>
    <submittedName>
        <fullName evidence="1">Uncharacterized protein</fullName>
    </submittedName>
</protein>
<evidence type="ECO:0000313" key="2">
    <source>
        <dbReference type="Proteomes" id="UP000573001"/>
    </source>
</evidence>
<sequence length="194" mass="21388">MTSTQERKLRQRRLDALRGIATVPLGEFPITQPDQTPELAEVADRIRQIRSQSTPIQRPFNGIRTGFRILPVARLTGSPATGWTMDDYNLERRNGHPLGALFFRADDGRTGRVAVRWNHDDEQLEAAALHDTESCLADTFTDTERGDLQHDTRGRVGALLAANPEVGSLDATTEAEHGFLDAAGLSGDTSRADR</sequence>
<dbReference type="EMBL" id="JABMCE010000052">
    <property type="protein sequence ID" value="NUU12873.1"/>
    <property type="molecule type" value="Genomic_DNA"/>
</dbReference>
<evidence type="ECO:0000313" key="1">
    <source>
        <dbReference type="EMBL" id="NUU12873.1"/>
    </source>
</evidence>
<dbReference type="Proteomes" id="UP000573001">
    <property type="component" value="Unassembled WGS sequence"/>
</dbReference>
<reference evidence="1 2" key="1">
    <citation type="submission" date="2020-05" db="EMBL/GenBank/DDBJ databases">
        <title>Genome Sequencing of Type Strains.</title>
        <authorList>
            <person name="Lemaire J.F."/>
            <person name="Inderbitzin P."/>
            <person name="Gregorio O.A."/>
            <person name="Collins S.B."/>
            <person name="Wespe N."/>
            <person name="Knight-Connoni V."/>
        </authorList>
    </citation>
    <scope>NUCLEOTIDE SEQUENCE [LARGE SCALE GENOMIC DNA]</scope>
    <source>
        <strain evidence="1 2">ATCC 19096</strain>
    </source>
</reference>
<proteinExistence type="predicted"/>
<organism evidence="1 2">
    <name type="scientific">Curtobacterium pusillum</name>
    <dbReference type="NCBI Taxonomy" id="69373"/>
    <lineage>
        <taxon>Bacteria</taxon>
        <taxon>Bacillati</taxon>
        <taxon>Actinomycetota</taxon>
        <taxon>Actinomycetes</taxon>
        <taxon>Micrococcales</taxon>
        <taxon>Microbacteriaceae</taxon>
        <taxon>Curtobacterium</taxon>
    </lineage>
</organism>
<dbReference type="RefSeq" id="WP_175350432.1">
    <property type="nucleotide sequence ID" value="NZ_BAAAWQ010000001.1"/>
</dbReference>
<accession>A0ABX2M5V3</accession>
<name>A0ABX2M5V3_9MICO</name>
<comment type="caution">
    <text evidence="1">The sequence shown here is derived from an EMBL/GenBank/DDBJ whole genome shotgun (WGS) entry which is preliminary data.</text>
</comment>
<gene>
    <name evidence="1" type="ORF">HP507_03335</name>
</gene>
<keyword evidence="2" id="KW-1185">Reference proteome</keyword>